<dbReference type="InterPro" id="IPR036388">
    <property type="entry name" value="WH-like_DNA-bd_sf"/>
</dbReference>
<evidence type="ECO:0000256" key="3">
    <source>
        <dbReference type="ARBA" id="ARBA00023082"/>
    </source>
</evidence>
<evidence type="ECO:0000256" key="4">
    <source>
        <dbReference type="ARBA" id="ARBA00023163"/>
    </source>
</evidence>
<organism evidence="7 8">
    <name type="scientific">Chryseolinea lacunae</name>
    <dbReference type="NCBI Taxonomy" id="2801331"/>
    <lineage>
        <taxon>Bacteria</taxon>
        <taxon>Pseudomonadati</taxon>
        <taxon>Bacteroidota</taxon>
        <taxon>Cytophagia</taxon>
        <taxon>Cytophagales</taxon>
        <taxon>Fulvivirgaceae</taxon>
        <taxon>Chryseolinea</taxon>
    </lineage>
</organism>
<evidence type="ECO:0000313" key="7">
    <source>
        <dbReference type="EMBL" id="MBL0739624.1"/>
    </source>
</evidence>
<sequence>MMMATVPDQDIVRAIRGGDQGAFQQVFHACYEGLCQYACTMLKDMDEAEDVVQALFVKVWEKRADLDIHHSMRSYLFRSVYHQCINQLEHRAIKWKHQEQGALQMLHEVQQPDVFPDELEERVKAAIAALPEQCRIIFVMSRYEEMKYAAIAARLNLSVNTIENQVSKALKILRSKLKDNFV</sequence>
<dbReference type="SUPFAM" id="SSF88659">
    <property type="entry name" value="Sigma3 and sigma4 domains of RNA polymerase sigma factors"/>
    <property type="match status" value="1"/>
</dbReference>
<dbReference type="NCBIfam" id="TIGR02937">
    <property type="entry name" value="sigma70-ECF"/>
    <property type="match status" value="1"/>
</dbReference>
<evidence type="ECO:0000259" key="6">
    <source>
        <dbReference type="Pfam" id="PF08281"/>
    </source>
</evidence>
<dbReference type="Gene3D" id="1.10.1740.10">
    <property type="match status" value="1"/>
</dbReference>
<dbReference type="RefSeq" id="WP_202006603.1">
    <property type="nucleotide sequence ID" value="NZ_JAERRB010000001.1"/>
</dbReference>
<dbReference type="PANTHER" id="PTHR43133:SF46">
    <property type="entry name" value="RNA POLYMERASE SIGMA-70 FACTOR ECF SUBFAMILY"/>
    <property type="match status" value="1"/>
</dbReference>
<proteinExistence type="inferred from homology"/>
<dbReference type="EMBL" id="JAERRB010000001">
    <property type="protein sequence ID" value="MBL0739624.1"/>
    <property type="molecule type" value="Genomic_DNA"/>
</dbReference>
<feature type="domain" description="RNA polymerase sigma-70 region 2" evidence="5">
    <location>
        <begin position="29"/>
        <end position="90"/>
    </location>
</feature>
<dbReference type="Gene3D" id="1.10.10.10">
    <property type="entry name" value="Winged helix-like DNA-binding domain superfamily/Winged helix DNA-binding domain"/>
    <property type="match status" value="1"/>
</dbReference>
<protein>
    <submittedName>
        <fullName evidence="7">RNA polymerase sigma-70 factor</fullName>
    </submittedName>
</protein>
<dbReference type="Pfam" id="PF08281">
    <property type="entry name" value="Sigma70_r4_2"/>
    <property type="match status" value="1"/>
</dbReference>
<evidence type="ECO:0000256" key="1">
    <source>
        <dbReference type="ARBA" id="ARBA00010641"/>
    </source>
</evidence>
<dbReference type="NCBIfam" id="TIGR02985">
    <property type="entry name" value="Sig70_bacteroi1"/>
    <property type="match status" value="1"/>
</dbReference>
<comment type="similarity">
    <text evidence="1">Belongs to the sigma-70 factor family. ECF subfamily.</text>
</comment>
<keyword evidence="4" id="KW-0804">Transcription</keyword>
<dbReference type="InterPro" id="IPR039425">
    <property type="entry name" value="RNA_pol_sigma-70-like"/>
</dbReference>
<reference evidence="7 8" key="1">
    <citation type="submission" date="2021-01" db="EMBL/GenBank/DDBJ databases">
        <title>Chryseolinea sp. Jin1 Genome sequencing and assembly.</title>
        <authorList>
            <person name="Kim I."/>
        </authorList>
    </citation>
    <scope>NUCLEOTIDE SEQUENCE [LARGE SCALE GENOMIC DNA]</scope>
    <source>
        <strain evidence="7 8">Jin1</strain>
    </source>
</reference>
<feature type="domain" description="RNA polymerase sigma factor 70 region 4 type 2" evidence="6">
    <location>
        <begin position="121"/>
        <end position="172"/>
    </location>
</feature>
<dbReference type="InterPro" id="IPR007627">
    <property type="entry name" value="RNA_pol_sigma70_r2"/>
</dbReference>
<dbReference type="CDD" id="cd06171">
    <property type="entry name" value="Sigma70_r4"/>
    <property type="match status" value="1"/>
</dbReference>
<dbReference type="SUPFAM" id="SSF88946">
    <property type="entry name" value="Sigma2 domain of RNA polymerase sigma factors"/>
    <property type="match status" value="1"/>
</dbReference>
<evidence type="ECO:0000313" key="8">
    <source>
        <dbReference type="Proteomes" id="UP000613030"/>
    </source>
</evidence>
<dbReference type="InterPro" id="IPR013325">
    <property type="entry name" value="RNA_pol_sigma_r2"/>
</dbReference>
<dbReference type="InterPro" id="IPR014327">
    <property type="entry name" value="RNA_pol_sigma70_bacteroid"/>
</dbReference>
<evidence type="ECO:0000259" key="5">
    <source>
        <dbReference type="Pfam" id="PF04542"/>
    </source>
</evidence>
<name>A0ABS1KJW3_9BACT</name>
<comment type="caution">
    <text evidence="7">The sequence shown here is derived from an EMBL/GenBank/DDBJ whole genome shotgun (WGS) entry which is preliminary data.</text>
</comment>
<dbReference type="Pfam" id="PF04542">
    <property type="entry name" value="Sigma70_r2"/>
    <property type="match status" value="1"/>
</dbReference>
<evidence type="ECO:0000256" key="2">
    <source>
        <dbReference type="ARBA" id="ARBA00023015"/>
    </source>
</evidence>
<gene>
    <name evidence="7" type="ORF">JI741_00280</name>
</gene>
<dbReference type="PANTHER" id="PTHR43133">
    <property type="entry name" value="RNA POLYMERASE ECF-TYPE SIGMA FACTO"/>
    <property type="match status" value="1"/>
</dbReference>
<dbReference type="InterPro" id="IPR014284">
    <property type="entry name" value="RNA_pol_sigma-70_dom"/>
</dbReference>
<keyword evidence="3" id="KW-0731">Sigma factor</keyword>
<dbReference type="InterPro" id="IPR013324">
    <property type="entry name" value="RNA_pol_sigma_r3/r4-like"/>
</dbReference>
<accession>A0ABS1KJW3</accession>
<keyword evidence="2" id="KW-0805">Transcription regulation</keyword>
<dbReference type="InterPro" id="IPR013249">
    <property type="entry name" value="RNA_pol_sigma70_r4_t2"/>
</dbReference>
<dbReference type="Proteomes" id="UP000613030">
    <property type="component" value="Unassembled WGS sequence"/>
</dbReference>
<keyword evidence="8" id="KW-1185">Reference proteome</keyword>